<keyword evidence="4" id="KW-0238">DNA-binding</keyword>
<proteinExistence type="predicted"/>
<dbReference type="PANTHER" id="PTHR48111">
    <property type="entry name" value="REGULATOR OF RPOS"/>
    <property type="match status" value="1"/>
</dbReference>
<dbReference type="GO" id="GO:0032993">
    <property type="term" value="C:protein-DNA complex"/>
    <property type="evidence" value="ECO:0007669"/>
    <property type="project" value="TreeGrafter"/>
</dbReference>
<accession>A0A5C6UVC9</accession>
<dbReference type="InterPro" id="IPR039420">
    <property type="entry name" value="WalR-like"/>
</dbReference>
<dbReference type="Pfam" id="PF00072">
    <property type="entry name" value="Response_reg"/>
    <property type="match status" value="1"/>
</dbReference>
<evidence type="ECO:0000256" key="1">
    <source>
        <dbReference type="ARBA" id="ARBA00022553"/>
    </source>
</evidence>
<dbReference type="RefSeq" id="WP_147015203.1">
    <property type="nucleotide sequence ID" value="NZ_VORB01000010.1"/>
</dbReference>
<keyword evidence="5" id="KW-0804">Transcription</keyword>
<evidence type="ECO:0000313" key="8">
    <source>
        <dbReference type="EMBL" id="TXC76201.1"/>
    </source>
</evidence>
<feature type="domain" description="Response regulatory" evidence="7">
    <location>
        <begin position="5"/>
        <end position="130"/>
    </location>
</feature>
<dbReference type="EMBL" id="VORB01000010">
    <property type="protein sequence ID" value="TXC76201.1"/>
    <property type="molecule type" value="Genomic_DNA"/>
</dbReference>
<keyword evidence="9" id="KW-1185">Reference proteome</keyword>
<dbReference type="GO" id="GO:0000976">
    <property type="term" value="F:transcription cis-regulatory region binding"/>
    <property type="evidence" value="ECO:0007669"/>
    <property type="project" value="TreeGrafter"/>
</dbReference>
<evidence type="ECO:0000259" key="7">
    <source>
        <dbReference type="PROSITE" id="PS50110"/>
    </source>
</evidence>
<dbReference type="GO" id="GO:0006355">
    <property type="term" value="P:regulation of DNA-templated transcription"/>
    <property type="evidence" value="ECO:0007669"/>
    <property type="project" value="TreeGrafter"/>
</dbReference>
<dbReference type="InterPro" id="IPR001789">
    <property type="entry name" value="Sig_transdc_resp-reg_receiver"/>
</dbReference>
<reference evidence="8 9" key="1">
    <citation type="submission" date="2019-08" db="EMBL/GenBank/DDBJ databases">
        <title>Genome of Luteibaculum oceani JCM 18817.</title>
        <authorList>
            <person name="Bowman J.P."/>
        </authorList>
    </citation>
    <scope>NUCLEOTIDE SEQUENCE [LARGE SCALE GENOMIC DNA]</scope>
    <source>
        <strain evidence="8 9">JCM 18817</strain>
    </source>
</reference>
<dbReference type="Proteomes" id="UP000321168">
    <property type="component" value="Unassembled WGS sequence"/>
</dbReference>
<evidence type="ECO:0000256" key="2">
    <source>
        <dbReference type="ARBA" id="ARBA00023012"/>
    </source>
</evidence>
<dbReference type="GO" id="GO:0000156">
    <property type="term" value="F:phosphorelay response regulator activity"/>
    <property type="evidence" value="ECO:0007669"/>
    <property type="project" value="TreeGrafter"/>
</dbReference>
<sequence>MPLTRIMLVDDDNVVNLINRVLLNDFLPSADILTYNSSVDAIAFLKANSTKPEVLPQLILLDLNMPEMDGWEFCVAFEKIFQDDSEIIPDIKFLSTSSHPEDMVKSLRFKSVSEYLIKPLSVEEVERRFK</sequence>
<comment type="caution">
    <text evidence="8">The sequence shown here is derived from an EMBL/GenBank/DDBJ whole genome shotgun (WGS) entry which is preliminary data.</text>
</comment>
<dbReference type="InterPro" id="IPR011006">
    <property type="entry name" value="CheY-like_superfamily"/>
</dbReference>
<evidence type="ECO:0000256" key="3">
    <source>
        <dbReference type="ARBA" id="ARBA00023015"/>
    </source>
</evidence>
<evidence type="ECO:0000256" key="4">
    <source>
        <dbReference type="ARBA" id="ARBA00023125"/>
    </source>
</evidence>
<keyword evidence="3" id="KW-0805">Transcription regulation</keyword>
<organism evidence="8 9">
    <name type="scientific">Luteibaculum oceani</name>
    <dbReference type="NCBI Taxonomy" id="1294296"/>
    <lineage>
        <taxon>Bacteria</taxon>
        <taxon>Pseudomonadati</taxon>
        <taxon>Bacteroidota</taxon>
        <taxon>Flavobacteriia</taxon>
        <taxon>Flavobacteriales</taxon>
        <taxon>Luteibaculaceae</taxon>
        <taxon>Luteibaculum</taxon>
    </lineage>
</organism>
<dbReference type="Gene3D" id="3.40.50.2300">
    <property type="match status" value="1"/>
</dbReference>
<name>A0A5C6UVC9_9FLAO</name>
<dbReference type="PROSITE" id="PS50110">
    <property type="entry name" value="RESPONSE_REGULATORY"/>
    <property type="match status" value="1"/>
</dbReference>
<gene>
    <name evidence="8" type="ORF">FRX97_10645</name>
</gene>
<dbReference type="SUPFAM" id="SSF52172">
    <property type="entry name" value="CheY-like"/>
    <property type="match status" value="1"/>
</dbReference>
<keyword evidence="1 6" id="KW-0597">Phosphoprotein</keyword>
<dbReference type="SMART" id="SM00448">
    <property type="entry name" value="REC"/>
    <property type="match status" value="1"/>
</dbReference>
<dbReference type="PANTHER" id="PTHR48111:SF1">
    <property type="entry name" value="TWO-COMPONENT RESPONSE REGULATOR ORR33"/>
    <property type="match status" value="1"/>
</dbReference>
<evidence type="ECO:0000313" key="9">
    <source>
        <dbReference type="Proteomes" id="UP000321168"/>
    </source>
</evidence>
<evidence type="ECO:0000256" key="6">
    <source>
        <dbReference type="PROSITE-ProRule" id="PRU00169"/>
    </source>
</evidence>
<dbReference type="GO" id="GO:0005829">
    <property type="term" value="C:cytosol"/>
    <property type="evidence" value="ECO:0007669"/>
    <property type="project" value="TreeGrafter"/>
</dbReference>
<evidence type="ECO:0000256" key="5">
    <source>
        <dbReference type="ARBA" id="ARBA00023163"/>
    </source>
</evidence>
<keyword evidence="2" id="KW-0902">Two-component regulatory system</keyword>
<feature type="modified residue" description="4-aspartylphosphate" evidence="6">
    <location>
        <position position="62"/>
    </location>
</feature>
<dbReference type="OrthoDB" id="673128at2"/>
<protein>
    <submittedName>
        <fullName evidence="8">Response regulator</fullName>
    </submittedName>
</protein>
<dbReference type="AlphaFoldDB" id="A0A5C6UVC9"/>